<comment type="caution">
    <text evidence="1">The sequence shown here is derived from an EMBL/GenBank/DDBJ whole genome shotgun (WGS) entry which is preliminary data.</text>
</comment>
<dbReference type="EMBL" id="VSRR010005934">
    <property type="protein sequence ID" value="MPC43663.1"/>
    <property type="molecule type" value="Genomic_DNA"/>
</dbReference>
<dbReference type="Proteomes" id="UP000324222">
    <property type="component" value="Unassembled WGS sequence"/>
</dbReference>
<sequence length="100" mass="10857">MTIGGADGGVAATPGGSEVRGHAEVHKLDVGLLSEEDVVALDVSMHHVVLVQVDHCLQCKSPYVLCVNLENPRSERLQDQRLEKLVKHSGRQSVTVQDYT</sequence>
<accession>A0A5B7FF02</accession>
<evidence type="ECO:0000313" key="1">
    <source>
        <dbReference type="EMBL" id="MPC43663.1"/>
    </source>
</evidence>
<keyword evidence="2" id="KW-1185">Reference proteome</keyword>
<dbReference type="AlphaFoldDB" id="A0A5B7FF02"/>
<name>A0A5B7FF02_PORTR</name>
<organism evidence="1 2">
    <name type="scientific">Portunus trituberculatus</name>
    <name type="common">Swimming crab</name>
    <name type="synonym">Neptunus trituberculatus</name>
    <dbReference type="NCBI Taxonomy" id="210409"/>
    <lineage>
        <taxon>Eukaryota</taxon>
        <taxon>Metazoa</taxon>
        <taxon>Ecdysozoa</taxon>
        <taxon>Arthropoda</taxon>
        <taxon>Crustacea</taxon>
        <taxon>Multicrustacea</taxon>
        <taxon>Malacostraca</taxon>
        <taxon>Eumalacostraca</taxon>
        <taxon>Eucarida</taxon>
        <taxon>Decapoda</taxon>
        <taxon>Pleocyemata</taxon>
        <taxon>Brachyura</taxon>
        <taxon>Eubrachyura</taxon>
        <taxon>Portunoidea</taxon>
        <taxon>Portunidae</taxon>
        <taxon>Portuninae</taxon>
        <taxon>Portunus</taxon>
    </lineage>
</organism>
<protein>
    <submittedName>
        <fullName evidence="1">Uncharacterized protein</fullName>
    </submittedName>
</protein>
<proteinExistence type="predicted"/>
<evidence type="ECO:0000313" key="2">
    <source>
        <dbReference type="Proteomes" id="UP000324222"/>
    </source>
</evidence>
<gene>
    <name evidence="1" type="ORF">E2C01_037314</name>
</gene>
<reference evidence="1 2" key="1">
    <citation type="submission" date="2019-05" db="EMBL/GenBank/DDBJ databases">
        <title>Another draft genome of Portunus trituberculatus and its Hox gene families provides insights of decapod evolution.</title>
        <authorList>
            <person name="Jeong J.-H."/>
            <person name="Song I."/>
            <person name="Kim S."/>
            <person name="Choi T."/>
            <person name="Kim D."/>
            <person name="Ryu S."/>
            <person name="Kim W."/>
        </authorList>
    </citation>
    <scope>NUCLEOTIDE SEQUENCE [LARGE SCALE GENOMIC DNA]</scope>
    <source>
        <tissue evidence="1">Muscle</tissue>
    </source>
</reference>